<dbReference type="EMBL" id="VAHF01000008">
    <property type="protein sequence ID" value="TXG55858.1"/>
    <property type="molecule type" value="Genomic_DNA"/>
</dbReference>
<proteinExistence type="predicted"/>
<sequence length="223" mass="25034">MYIIRFQLMVIVVNNEHEHSIPSDAELVIEVLKEMKQQGCPPNDVICSATISGMCKSGTLEQKTAGLVLSGLKFSGFESKSEEKGCSLLPSWNCEARMQYWMRQGKFSEISDLRGILFDVPQMKSFEFCIRPQNTTLVAITSATDRAKNGGEHSWSTEVKAMKSASHSSDQSHFHSTSKVKKRSQEFITTVQPSFTKTNLMKQSHLACNRFWAPKSSSVQQVE</sequence>
<evidence type="ECO:0000313" key="1">
    <source>
        <dbReference type="EMBL" id="TXG55858.1"/>
    </source>
</evidence>
<organism evidence="1 2">
    <name type="scientific">Acer yangbiense</name>
    <dbReference type="NCBI Taxonomy" id="1000413"/>
    <lineage>
        <taxon>Eukaryota</taxon>
        <taxon>Viridiplantae</taxon>
        <taxon>Streptophyta</taxon>
        <taxon>Embryophyta</taxon>
        <taxon>Tracheophyta</taxon>
        <taxon>Spermatophyta</taxon>
        <taxon>Magnoliopsida</taxon>
        <taxon>eudicotyledons</taxon>
        <taxon>Gunneridae</taxon>
        <taxon>Pentapetalae</taxon>
        <taxon>rosids</taxon>
        <taxon>malvids</taxon>
        <taxon>Sapindales</taxon>
        <taxon>Sapindaceae</taxon>
        <taxon>Hippocastanoideae</taxon>
        <taxon>Acereae</taxon>
        <taxon>Acer</taxon>
    </lineage>
</organism>
<keyword evidence="2" id="KW-1185">Reference proteome</keyword>
<dbReference type="Proteomes" id="UP000323000">
    <property type="component" value="Chromosome 8"/>
</dbReference>
<comment type="caution">
    <text evidence="1">The sequence shown here is derived from an EMBL/GenBank/DDBJ whole genome shotgun (WGS) entry which is preliminary data.</text>
</comment>
<gene>
    <name evidence="1" type="ORF">EZV62_017171</name>
</gene>
<accession>A0A5C7HGG2</accession>
<evidence type="ECO:0000313" key="2">
    <source>
        <dbReference type="Proteomes" id="UP000323000"/>
    </source>
</evidence>
<protein>
    <submittedName>
        <fullName evidence="1">Uncharacterized protein</fullName>
    </submittedName>
</protein>
<dbReference type="Gene3D" id="1.25.40.10">
    <property type="entry name" value="Tetratricopeptide repeat domain"/>
    <property type="match status" value="1"/>
</dbReference>
<dbReference type="AlphaFoldDB" id="A0A5C7HGG2"/>
<dbReference type="InterPro" id="IPR011990">
    <property type="entry name" value="TPR-like_helical_dom_sf"/>
</dbReference>
<name>A0A5C7HGG2_9ROSI</name>
<reference evidence="2" key="1">
    <citation type="journal article" date="2019" name="Gigascience">
        <title>De novo genome assembly of the endangered Acer yangbiense, a plant species with extremely small populations endemic to Yunnan Province, China.</title>
        <authorList>
            <person name="Yang J."/>
            <person name="Wariss H.M."/>
            <person name="Tao L."/>
            <person name="Zhang R."/>
            <person name="Yun Q."/>
            <person name="Hollingsworth P."/>
            <person name="Dao Z."/>
            <person name="Luo G."/>
            <person name="Guo H."/>
            <person name="Ma Y."/>
            <person name="Sun W."/>
        </authorList>
    </citation>
    <scope>NUCLEOTIDE SEQUENCE [LARGE SCALE GENOMIC DNA]</scope>
    <source>
        <strain evidence="2">cv. Malutang</strain>
    </source>
</reference>
<dbReference type="OrthoDB" id="185373at2759"/>